<accession>A0A5R8QFJ4</accession>
<evidence type="ECO:0000313" key="2">
    <source>
        <dbReference type="Proteomes" id="UP000306912"/>
    </source>
</evidence>
<dbReference type="AlphaFoldDB" id="A0A5R8QFJ4"/>
<dbReference type="EMBL" id="VBWP01000002">
    <property type="protein sequence ID" value="TLG76564.1"/>
    <property type="molecule type" value="Genomic_DNA"/>
</dbReference>
<dbReference type="Proteomes" id="UP000306912">
    <property type="component" value="Unassembled WGS sequence"/>
</dbReference>
<comment type="caution">
    <text evidence="1">The sequence shown here is derived from an EMBL/GenBank/DDBJ whole genome shotgun (WGS) entry which is preliminary data.</text>
</comment>
<protein>
    <recommendedName>
        <fullName evidence="3">Tetratricopeptide repeat protein</fullName>
    </recommendedName>
</protein>
<dbReference type="Gene3D" id="1.25.40.10">
    <property type="entry name" value="Tetratricopeptide repeat domain"/>
    <property type="match status" value="1"/>
</dbReference>
<proteinExistence type="predicted"/>
<dbReference type="InParanoid" id="A0A5R8QFJ4"/>
<evidence type="ECO:0000313" key="1">
    <source>
        <dbReference type="EMBL" id="TLG76564.1"/>
    </source>
</evidence>
<dbReference type="RefSeq" id="WP_138190201.1">
    <property type="nucleotide sequence ID" value="NZ_VBWP01000002.1"/>
</dbReference>
<sequence length="255" mass="29735">MELDERLVEAYNNISEAGYNCDEEEHEKYKQELLQLEIDDAEQLYIIAQHFMHGLGEYDIAKALLLKIQHDNAFYGQSCIVLSDIERYGYENYEGAFKVLDEAIANGAAKDNVLFAKARIYVDIEEYQSALDCLDEIDATKIENYANVLNWYLVVYTRMENTDLVKEKFDLAEQHYSEDVSYPSVIIRYAKFLKEQQQYSEALAVLAKMPPLVLEYLEALDEYAAIYRLLEDEQQAGKYQKWKHVLEKIGQLMVK</sequence>
<gene>
    <name evidence="1" type="ORF">FEZ08_02805</name>
</gene>
<name>A0A5R8QFJ4_9FIRM</name>
<keyword evidence="2" id="KW-1185">Reference proteome</keyword>
<evidence type="ECO:0008006" key="3">
    <source>
        <dbReference type="Google" id="ProtNLM"/>
    </source>
</evidence>
<dbReference type="InterPro" id="IPR011990">
    <property type="entry name" value="TPR-like_helical_dom_sf"/>
</dbReference>
<dbReference type="SUPFAM" id="SSF48452">
    <property type="entry name" value="TPR-like"/>
    <property type="match status" value="1"/>
</dbReference>
<reference evidence="1 2" key="1">
    <citation type="submission" date="2019-05" db="EMBL/GenBank/DDBJ databases">
        <title>Culicoidintestinum kansasii gen. nov., sp. nov. from the gastrointestinal tract of the biting midge, Culicoides sonorensis.</title>
        <authorList>
            <person name="Neupane S."/>
            <person name="Ghosh A."/>
            <person name="Gunther S."/>
            <person name="Martin K."/>
            <person name="Zurek L."/>
        </authorList>
    </citation>
    <scope>NUCLEOTIDE SEQUENCE [LARGE SCALE GENOMIC DNA]</scope>
    <source>
        <strain evidence="1 2">CS-1</strain>
    </source>
</reference>
<organism evidence="1 2">
    <name type="scientific">Culicoidibacter larvae</name>
    <dbReference type="NCBI Taxonomy" id="2579976"/>
    <lineage>
        <taxon>Bacteria</taxon>
        <taxon>Bacillati</taxon>
        <taxon>Bacillota</taxon>
        <taxon>Culicoidibacteria</taxon>
        <taxon>Culicoidibacterales</taxon>
        <taxon>Culicoidibacteraceae</taxon>
        <taxon>Culicoidibacter</taxon>
    </lineage>
</organism>